<dbReference type="AlphaFoldDB" id="A0A9P0JLV1"/>
<dbReference type="PANTHER" id="PTHR33776">
    <property type="entry name" value="ENDO/EXONUCLEASE/PHOSPHATASE DOMAIN-CONTAINING PROTEIN"/>
    <property type="match status" value="1"/>
</dbReference>
<dbReference type="EMBL" id="CAKOFQ010006662">
    <property type="protein sequence ID" value="CAH1955774.1"/>
    <property type="molecule type" value="Genomic_DNA"/>
</dbReference>
<name>A0A9P0JLV1_ACAOB</name>
<dbReference type="OrthoDB" id="5987064at2759"/>
<evidence type="ECO:0000313" key="2">
    <source>
        <dbReference type="Proteomes" id="UP001152888"/>
    </source>
</evidence>
<sequence length="235" mass="26076">MPTIIYRLPRGSLDVAVSILDNTLSILAPSNECILVLGDLNVNFFIDNKINQCFQSYSLHQLLNEPTRIADHSSTLLDPVFFNCAQRCSKVETFTVNFSDHQAVFCHISCKNNKPPPRLITFRDYRNFDLTSFDDDLFSVNWAEFRLVDISAVLDAIRSIKSNSSGKSEFRKVAGSLVMQVPFPGGSGGEQIALWADRYAFLTSATRTEHAGTEIMVDAPANHALCASLSFASDL</sequence>
<dbReference type="PANTHER" id="PTHR33776:SF4">
    <property type="entry name" value="ENDONUCLEASE_EXONUCLEASE_PHOSPHATASE DOMAIN-CONTAINING PROTEIN"/>
    <property type="match status" value="1"/>
</dbReference>
<dbReference type="Proteomes" id="UP001152888">
    <property type="component" value="Unassembled WGS sequence"/>
</dbReference>
<gene>
    <name evidence="1" type="ORF">ACAOBT_LOCUS1232</name>
</gene>
<organism evidence="1 2">
    <name type="scientific">Acanthoscelides obtectus</name>
    <name type="common">Bean weevil</name>
    <name type="synonym">Bruchus obtectus</name>
    <dbReference type="NCBI Taxonomy" id="200917"/>
    <lineage>
        <taxon>Eukaryota</taxon>
        <taxon>Metazoa</taxon>
        <taxon>Ecdysozoa</taxon>
        <taxon>Arthropoda</taxon>
        <taxon>Hexapoda</taxon>
        <taxon>Insecta</taxon>
        <taxon>Pterygota</taxon>
        <taxon>Neoptera</taxon>
        <taxon>Endopterygota</taxon>
        <taxon>Coleoptera</taxon>
        <taxon>Polyphaga</taxon>
        <taxon>Cucujiformia</taxon>
        <taxon>Chrysomeloidea</taxon>
        <taxon>Chrysomelidae</taxon>
        <taxon>Bruchinae</taxon>
        <taxon>Bruchini</taxon>
        <taxon>Acanthoscelides</taxon>
    </lineage>
</organism>
<evidence type="ECO:0008006" key="3">
    <source>
        <dbReference type="Google" id="ProtNLM"/>
    </source>
</evidence>
<keyword evidence="2" id="KW-1185">Reference proteome</keyword>
<accession>A0A9P0JLV1</accession>
<evidence type="ECO:0000313" key="1">
    <source>
        <dbReference type="EMBL" id="CAH1955774.1"/>
    </source>
</evidence>
<dbReference type="InterPro" id="IPR036691">
    <property type="entry name" value="Endo/exonu/phosph_ase_sf"/>
</dbReference>
<protein>
    <recommendedName>
        <fullName evidence="3">Endonuclease/exonuclease/phosphatase domain-containing protein</fullName>
    </recommendedName>
</protein>
<dbReference type="Gene3D" id="3.60.10.10">
    <property type="entry name" value="Endonuclease/exonuclease/phosphatase"/>
    <property type="match status" value="1"/>
</dbReference>
<dbReference type="SUPFAM" id="SSF56219">
    <property type="entry name" value="DNase I-like"/>
    <property type="match status" value="1"/>
</dbReference>
<comment type="caution">
    <text evidence="1">The sequence shown here is derived from an EMBL/GenBank/DDBJ whole genome shotgun (WGS) entry which is preliminary data.</text>
</comment>
<reference evidence="1" key="1">
    <citation type="submission" date="2022-03" db="EMBL/GenBank/DDBJ databases">
        <authorList>
            <person name="Sayadi A."/>
        </authorList>
    </citation>
    <scope>NUCLEOTIDE SEQUENCE</scope>
</reference>
<proteinExistence type="predicted"/>